<dbReference type="Gene3D" id="3.40.630.30">
    <property type="match status" value="1"/>
</dbReference>
<dbReference type="InterPro" id="IPR052523">
    <property type="entry name" value="Trichothecene_AcTrans"/>
</dbReference>
<evidence type="ECO:0000313" key="2">
    <source>
        <dbReference type="Proteomes" id="UP000800035"/>
    </source>
</evidence>
<proteinExistence type="predicted"/>
<dbReference type="PANTHER" id="PTHR42791:SF2">
    <property type="entry name" value="N-ACETYLTRANSFERASE DOMAIN-CONTAINING PROTEIN"/>
    <property type="match status" value="1"/>
</dbReference>
<dbReference type="OrthoDB" id="4738875at2759"/>
<organism evidence="1 2">
    <name type="scientific">Byssothecium circinans</name>
    <dbReference type="NCBI Taxonomy" id="147558"/>
    <lineage>
        <taxon>Eukaryota</taxon>
        <taxon>Fungi</taxon>
        <taxon>Dikarya</taxon>
        <taxon>Ascomycota</taxon>
        <taxon>Pezizomycotina</taxon>
        <taxon>Dothideomycetes</taxon>
        <taxon>Pleosporomycetidae</taxon>
        <taxon>Pleosporales</taxon>
        <taxon>Massarineae</taxon>
        <taxon>Massarinaceae</taxon>
        <taxon>Byssothecium</taxon>
    </lineage>
</organism>
<reference evidence="1" key="1">
    <citation type="journal article" date="2020" name="Stud. Mycol.">
        <title>101 Dothideomycetes genomes: a test case for predicting lifestyles and emergence of pathogens.</title>
        <authorList>
            <person name="Haridas S."/>
            <person name="Albert R."/>
            <person name="Binder M."/>
            <person name="Bloem J."/>
            <person name="Labutti K."/>
            <person name="Salamov A."/>
            <person name="Andreopoulos B."/>
            <person name="Baker S."/>
            <person name="Barry K."/>
            <person name="Bills G."/>
            <person name="Bluhm B."/>
            <person name="Cannon C."/>
            <person name="Castanera R."/>
            <person name="Culley D."/>
            <person name="Daum C."/>
            <person name="Ezra D."/>
            <person name="Gonzalez J."/>
            <person name="Henrissat B."/>
            <person name="Kuo A."/>
            <person name="Liang C."/>
            <person name="Lipzen A."/>
            <person name="Lutzoni F."/>
            <person name="Magnuson J."/>
            <person name="Mondo S."/>
            <person name="Nolan M."/>
            <person name="Ohm R."/>
            <person name="Pangilinan J."/>
            <person name="Park H.-J."/>
            <person name="Ramirez L."/>
            <person name="Alfaro M."/>
            <person name="Sun H."/>
            <person name="Tritt A."/>
            <person name="Yoshinaga Y."/>
            <person name="Zwiers L.-H."/>
            <person name="Turgeon B."/>
            <person name="Goodwin S."/>
            <person name="Spatafora J."/>
            <person name="Crous P."/>
            <person name="Grigoriev I."/>
        </authorList>
    </citation>
    <scope>NUCLEOTIDE SEQUENCE</scope>
    <source>
        <strain evidence="1">CBS 675.92</strain>
    </source>
</reference>
<dbReference type="CDD" id="cd04301">
    <property type="entry name" value="NAT_SF"/>
    <property type="match status" value="1"/>
</dbReference>
<dbReference type="PANTHER" id="PTHR42791">
    <property type="entry name" value="GNAT FAMILY ACETYLTRANSFERASE"/>
    <property type="match status" value="1"/>
</dbReference>
<protein>
    <recommendedName>
        <fullName evidence="3">N-acetyltransferase domain-containing protein</fullName>
    </recommendedName>
</protein>
<keyword evidence="2" id="KW-1185">Reference proteome</keyword>
<dbReference type="AlphaFoldDB" id="A0A6A5UJB0"/>
<dbReference type="Proteomes" id="UP000800035">
    <property type="component" value="Unassembled WGS sequence"/>
</dbReference>
<dbReference type="SUPFAM" id="SSF55729">
    <property type="entry name" value="Acyl-CoA N-acyltransferases (Nat)"/>
    <property type="match status" value="1"/>
</dbReference>
<gene>
    <name evidence="1" type="ORF">CC80DRAFT_487429</name>
</gene>
<evidence type="ECO:0008006" key="3">
    <source>
        <dbReference type="Google" id="ProtNLM"/>
    </source>
</evidence>
<sequence length="266" mass="28856">MPSAPILPPFDGLRLATLDDLARIATVAAAGFFHSPSFQFQRRYHAEYPDDTLSSYWTQYRTSILDPACVVLVAEDTLNENERAHVYEALQRTTAYRPGGGPSRGSTVVVGVASIAIAGSRFAGQFQTNGARDTSTSLVAPKNMTRDLCPEASRMYNEATAPAKARYLAGLMRLSTLAVHPAYWRRGHATKLVSWCTQLADLEGVPVGISAVPTGAIIAAKAGFEEQELVQVKQARTGEASNREYGPKVELWVAIRTPKLAFPVSD</sequence>
<accession>A0A6A5UJB0</accession>
<dbReference type="EMBL" id="ML976978">
    <property type="protein sequence ID" value="KAF1963006.1"/>
    <property type="molecule type" value="Genomic_DNA"/>
</dbReference>
<evidence type="ECO:0000313" key="1">
    <source>
        <dbReference type="EMBL" id="KAF1963006.1"/>
    </source>
</evidence>
<name>A0A6A5UJB0_9PLEO</name>
<dbReference type="InterPro" id="IPR016181">
    <property type="entry name" value="Acyl_CoA_acyltransferase"/>
</dbReference>